<evidence type="ECO:0000313" key="1">
    <source>
        <dbReference type="EMBL" id="OME96711.1"/>
    </source>
</evidence>
<dbReference type="OrthoDB" id="5326008at2"/>
<proteinExistence type="predicted"/>
<dbReference type="InterPro" id="IPR014903">
    <property type="entry name" value="DUF1796"/>
</dbReference>
<dbReference type="Pfam" id="PF08795">
    <property type="entry name" value="DUF1796"/>
    <property type="match status" value="1"/>
</dbReference>
<organism evidence="1 2">
    <name type="scientific">Paenibacillus lautus</name>
    <name type="common">Bacillus lautus</name>
    <dbReference type="NCBI Taxonomy" id="1401"/>
    <lineage>
        <taxon>Bacteria</taxon>
        <taxon>Bacillati</taxon>
        <taxon>Bacillota</taxon>
        <taxon>Bacilli</taxon>
        <taxon>Bacillales</taxon>
        <taxon>Paenibacillaceae</taxon>
        <taxon>Paenibacillus</taxon>
    </lineage>
</organism>
<dbReference type="AlphaFoldDB" id="A0A1R1B9F2"/>
<gene>
    <name evidence="1" type="ORF">BK123_03760</name>
</gene>
<sequence>MTTPMEFDAIFSLGHNCQVAAQLRRNKLRHAAGPWDWFNFASTREFCKVIKHQISDFMLRDNLDIYGKSVNCYYVRDKRSSCLSFHDFKNNPEEQPLYDYPAFRERLDRRIERFNRCLNSEQKTLLVRIIPHKKDAETIDQVIRETYSNPNVTLLFVMISSSPSIVTLPSFSDRVLIKQIPKGPTWEGDLEAWMTILGGFSLISGE</sequence>
<dbReference type="Proteomes" id="UP000187074">
    <property type="component" value="Unassembled WGS sequence"/>
</dbReference>
<name>A0A1R1B9F2_PAELA</name>
<dbReference type="RefSeq" id="WP_076321054.1">
    <property type="nucleotide sequence ID" value="NZ_MRTF01000001.1"/>
</dbReference>
<dbReference type="EMBL" id="MRTF01000001">
    <property type="protein sequence ID" value="OME96711.1"/>
    <property type="molecule type" value="Genomic_DNA"/>
</dbReference>
<protein>
    <submittedName>
        <fullName evidence="1">Peptidase</fullName>
    </submittedName>
</protein>
<evidence type="ECO:0000313" key="2">
    <source>
        <dbReference type="Proteomes" id="UP000187074"/>
    </source>
</evidence>
<reference evidence="1 2" key="1">
    <citation type="submission" date="2016-11" db="EMBL/GenBank/DDBJ databases">
        <title>Paenibacillus species isolates.</title>
        <authorList>
            <person name="Beno S.M."/>
        </authorList>
    </citation>
    <scope>NUCLEOTIDE SEQUENCE [LARGE SCALE GENOMIC DNA]</scope>
    <source>
        <strain evidence="1 2">FSL F4-0100</strain>
    </source>
</reference>
<accession>A0A1R1B9F2</accession>
<comment type="caution">
    <text evidence="1">The sequence shown here is derived from an EMBL/GenBank/DDBJ whole genome shotgun (WGS) entry which is preliminary data.</text>
</comment>